<feature type="binding site" evidence="6">
    <location>
        <position position="40"/>
    </location>
    <ligand>
        <name>Zn(2+)</name>
        <dbReference type="ChEBI" id="CHEBI:29105"/>
    </ligand>
</feature>
<dbReference type="CDD" id="cd00883">
    <property type="entry name" value="beta_CA_cladeA"/>
    <property type="match status" value="1"/>
</dbReference>
<evidence type="ECO:0000256" key="3">
    <source>
        <dbReference type="ARBA" id="ARBA00022833"/>
    </source>
</evidence>
<dbReference type="STRING" id="1317124.DW2_04134"/>
<keyword evidence="2 6" id="KW-0479">Metal-binding</keyword>
<dbReference type="OrthoDB" id="9797527at2"/>
<dbReference type="InterPro" id="IPR036874">
    <property type="entry name" value="Carbonic_anhydrase_sf"/>
</dbReference>
<dbReference type="Gene3D" id="3.40.1050.10">
    <property type="entry name" value="Carbonic anhydrase"/>
    <property type="match status" value="1"/>
</dbReference>
<keyword evidence="9" id="KW-1185">Reference proteome</keyword>
<dbReference type="GO" id="GO:0008270">
    <property type="term" value="F:zinc ion binding"/>
    <property type="evidence" value="ECO:0007669"/>
    <property type="project" value="UniProtKB-UniRule"/>
</dbReference>
<comment type="caution">
    <text evidence="8">The sequence shown here is derived from an EMBL/GenBank/DDBJ whole genome shotgun (WGS) entry which is preliminary data.</text>
</comment>
<organism evidence="8 9">
    <name type="scientific">Thioclava atlantica</name>
    <dbReference type="NCBI Taxonomy" id="1317124"/>
    <lineage>
        <taxon>Bacteria</taxon>
        <taxon>Pseudomonadati</taxon>
        <taxon>Pseudomonadota</taxon>
        <taxon>Alphaproteobacteria</taxon>
        <taxon>Rhodobacterales</taxon>
        <taxon>Paracoccaceae</taxon>
        <taxon>Thioclava</taxon>
    </lineage>
</organism>
<dbReference type="EC" id="4.2.1.1" evidence="7"/>
<dbReference type="Proteomes" id="UP000028607">
    <property type="component" value="Unassembled WGS sequence"/>
</dbReference>
<dbReference type="PROSITE" id="PS00705">
    <property type="entry name" value="PROK_CO2_ANHYDRASE_2"/>
    <property type="match status" value="1"/>
</dbReference>
<dbReference type="PROSITE" id="PS00704">
    <property type="entry name" value="PROK_CO2_ANHYDRASE_1"/>
    <property type="match status" value="1"/>
</dbReference>
<dbReference type="SMART" id="SM00947">
    <property type="entry name" value="Pro_CA"/>
    <property type="match status" value="1"/>
</dbReference>
<comment type="similarity">
    <text evidence="1 7">Belongs to the beta-class carbonic anhydrase family.</text>
</comment>
<dbReference type="eggNOG" id="COG0288">
    <property type="taxonomic scope" value="Bacteria"/>
</dbReference>
<name>A0A085U0H2_9RHOB</name>
<evidence type="ECO:0000313" key="9">
    <source>
        <dbReference type="Proteomes" id="UP000028607"/>
    </source>
</evidence>
<comment type="function">
    <text evidence="7">Reversible hydration of carbon dioxide.</text>
</comment>
<dbReference type="FunFam" id="3.40.1050.10:FF:000001">
    <property type="entry name" value="Carbonic anhydrase"/>
    <property type="match status" value="1"/>
</dbReference>
<reference evidence="8 9" key="2">
    <citation type="journal article" date="2015" name="Antonie Van Leeuwenhoek">
        <title>Thioclava indica sp. nov., isolated from surface seawater of the Indian Ocean.</title>
        <authorList>
            <person name="Liu Y."/>
            <person name="Lai Q."/>
            <person name="Du J."/>
            <person name="Xu H."/>
            <person name="Jiang L."/>
            <person name="Shao Z."/>
        </authorList>
    </citation>
    <scope>NUCLEOTIDE SEQUENCE [LARGE SCALE GENOMIC DNA]</scope>
    <source>
        <strain evidence="8 9">13D2W-2</strain>
    </source>
</reference>
<proteinExistence type="inferred from homology"/>
<dbReference type="RefSeq" id="WP_038143975.1">
    <property type="nucleotide sequence ID" value="NZ_AQRC01000002.1"/>
</dbReference>
<gene>
    <name evidence="8" type="ORF">DW2_04134</name>
</gene>
<evidence type="ECO:0000256" key="5">
    <source>
        <dbReference type="ARBA" id="ARBA00048348"/>
    </source>
</evidence>
<dbReference type="EMBL" id="AQRC01000002">
    <property type="protein sequence ID" value="KFE36469.1"/>
    <property type="molecule type" value="Genomic_DNA"/>
</dbReference>
<feature type="binding site" evidence="6">
    <location>
        <position position="99"/>
    </location>
    <ligand>
        <name>Zn(2+)</name>
        <dbReference type="ChEBI" id="CHEBI:29105"/>
    </ligand>
</feature>
<dbReference type="PANTHER" id="PTHR11002:SF76">
    <property type="entry name" value="CARBONIC ANHYDRASE"/>
    <property type="match status" value="1"/>
</dbReference>
<sequence>MLSDLFARNRAWSESRKAEEPGYFARLATRQSPEFFWVGCSDSRVPANVVAGLDPGEVFVHRNVANVVHSSDMNLLSALEFAVESLGIREVIVCGHYGCGGVRAATEEMLGSLTDHWLEPIRRLARAYAIDLAQLPDTEARRDRLAELNVIEGVRRIAETPILQRAWGADLPVKVHGLIYGLKDGRLTDLDCTITRASVCDRKDA</sequence>
<feature type="binding site" evidence="6">
    <location>
        <position position="42"/>
    </location>
    <ligand>
        <name>Zn(2+)</name>
        <dbReference type="ChEBI" id="CHEBI:29105"/>
    </ligand>
</feature>
<dbReference type="SUPFAM" id="SSF53056">
    <property type="entry name" value="beta-carbonic anhydrase, cab"/>
    <property type="match status" value="1"/>
</dbReference>
<comment type="cofactor">
    <cofactor evidence="6">
        <name>Zn(2+)</name>
        <dbReference type="ChEBI" id="CHEBI:29105"/>
    </cofactor>
    <text evidence="6">Binds 1 zinc ion per subunit.</text>
</comment>
<reference evidence="9" key="1">
    <citation type="submission" date="2013-04" db="EMBL/GenBank/DDBJ databases">
        <title>Thioclava sp. 13D2W-2 Genome Sequencing.</title>
        <authorList>
            <person name="Lai Q."/>
            <person name="Li G."/>
            <person name="Shao Z."/>
        </authorList>
    </citation>
    <scope>NUCLEOTIDE SEQUENCE [LARGE SCALE GENOMIC DNA]</scope>
    <source>
        <strain evidence="9">13D2W-2</strain>
    </source>
</reference>
<feature type="binding site" evidence="6">
    <location>
        <position position="96"/>
    </location>
    <ligand>
        <name>Zn(2+)</name>
        <dbReference type="ChEBI" id="CHEBI:29105"/>
    </ligand>
</feature>
<dbReference type="GO" id="GO:0015976">
    <property type="term" value="P:carbon utilization"/>
    <property type="evidence" value="ECO:0007669"/>
    <property type="project" value="InterPro"/>
</dbReference>
<keyword evidence="3 6" id="KW-0862">Zinc</keyword>
<evidence type="ECO:0000256" key="1">
    <source>
        <dbReference type="ARBA" id="ARBA00006217"/>
    </source>
</evidence>
<comment type="catalytic activity">
    <reaction evidence="5 7">
        <text>hydrogencarbonate + H(+) = CO2 + H2O</text>
        <dbReference type="Rhea" id="RHEA:10748"/>
        <dbReference type="ChEBI" id="CHEBI:15377"/>
        <dbReference type="ChEBI" id="CHEBI:15378"/>
        <dbReference type="ChEBI" id="CHEBI:16526"/>
        <dbReference type="ChEBI" id="CHEBI:17544"/>
        <dbReference type="EC" id="4.2.1.1"/>
    </reaction>
</comment>
<evidence type="ECO:0000256" key="2">
    <source>
        <dbReference type="ARBA" id="ARBA00022723"/>
    </source>
</evidence>
<dbReference type="PANTHER" id="PTHR11002">
    <property type="entry name" value="CARBONIC ANHYDRASE"/>
    <property type="match status" value="1"/>
</dbReference>
<evidence type="ECO:0000256" key="6">
    <source>
        <dbReference type="PIRSR" id="PIRSR601765-1"/>
    </source>
</evidence>
<protein>
    <recommendedName>
        <fullName evidence="7">Carbonic anhydrase</fullName>
        <ecNumber evidence="7">4.2.1.1</ecNumber>
    </recommendedName>
    <alternativeName>
        <fullName evidence="7">Carbonate dehydratase</fullName>
    </alternativeName>
</protein>
<evidence type="ECO:0000256" key="7">
    <source>
        <dbReference type="RuleBase" id="RU003956"/>
    </source>
</evidence>
<keyword evidence="4 7" id="KW-0456">Lyase</keyword>
<accession>A0A085U0H2</accession>
<dbReference type="PATRIC" id="fig|1317124.6.peg.838"/>
<dbReference type="InterPro" id="IPR001765">
    <property type="entry name" value="Carbonic_anhydrase"/>
</dbReference>
<evidence type="ECO:0000313" key="8">
    <source>
        <dbReference type="EMBL" id="KFE36469.1"/>
    </source>
</evidence>
<dbReference type="AlphaFoldDB" id="A0A085U0H2"/>
<dbReference type="Pfam" id="PF00484">
    <property type="entry name" value="Pro_CA"/>
    <property type="match status" value="1"/>
</dbReference>
<evidence type="ECO:0000256" key="4">
    <source>
        <dbReference type="ARBA" id="ARBA00023239"/>
    </source>
</evidence>
<dbReference type="GO" id="GO:0004089">
    <property type="term" value="F:carbonate dehydratase activity"/>
    <property type="evidence" value="ECO:0007669"/>
    <property type="project" value="UniProtKB-UniRule"/>
</dbReference>
<dbReference type="InterPro" id="IPR015892">
    <property type="entry name" value="Carbonic_anhydrase_CS"/>
</dbReference>